<dbReference type="EMBL" id="BARU01046086">
    <property type="protein sequence ID" value="GAH99201.1"/>
    <property type="molecule type" value="Genomic_DNA"/>
</dbReference>
<dbReference type="GO" id="GO:0006099">
    <property type="term" value="P:tricarboxylic acid cycle"/>
    <property type="evidence" value="ECO:0007669"/>
    <property type="project" value="TreeGrafter"/>
</dbReference>
<name>X1JWT8_9ZZZZ</name>
<dbReference type="SUPFAM" id="SSF56059">
    <property type="entry name" value="Glutathione synthetase ATP-binding domain-like"/>
    <property type="match status" value="1"/>
</dbReference>
<sequence length="129" mass="14412">VLASTEGGVDIEQVANASPEKILRHWIDPTLGFSEQAAETMLAQFPGMKKDDVTKFASAIHTLYKVGMDYDAELIEMNPLVKTASGEFIAADARIILDDNCLSDYVTSGYSAEDIYQYCLYLWLRHNQQ</sequence>
<dbReference type="Pfam" id="PF08442">
    <property type="entry name" value="ATP-grasp_2"/>
    <property type="match status" value="1"/>
</dbReference>
<dbReference type="GO" id="GO:0006104">
    <property type="term" value="P:succinyl-CoA metabolic process"/>
    <property type="evidence" value="ECO:0007669"/>
    <property type="project" value="TreeGrafter"/>
</dbReference>
<accession>X1JWT8</accession>
<dbReference type="PANTHER" id="PTHR11815">
    <property type="entry name" value="SUCCINYL-COA SYNTHETASE BETA CHAIN"/>
    <property type="match status" value="1"/>
</dbReference>
<gene>
    <name evidence="2" type="ORF">S03H2_69663</name>
</gene>
<protein>
    <recommendedName>
        <fullName evidence="1">ATP-grasp fold succinyl-CoA synthetase-type domain-containing protein</fullName>
    </recommendedName>
</protein>
<feature type="non-terminal residue" evidence="2">
    <location>
        <position position="1"/>
    </location>
</feature>
<dbReference type="GO" id="GO:0042709">
    <property type="term" value="C:succinate-CoA ligase complex"/>
    <property type="evidence" value="ECO:0007669"/>
    <property type="project" value="TreeGrafter"/>
</dbReference>
<dbReference type="Gene3D" id="3.30.470.20">
    <property type="entry name" value="ATP-grasp fold, B domain"/>
    <property type="match status" value="1"/>
</dbReference>
<comment type="caution">
    <text evidence="2">The sequence shown here is derived from an EMBL/GenBank/DDBJ whole genome shotgun (WGS) entry which is preliminary data.</text>
</comment>
<feature type="domain" description="ATP-grasp fold succinyl-CoA synthetase-type" evidence="1">
    <location>
        <begin position="1"/>
        <end position="81"/>
    </location>
</feature>
<proteinExistence type="predicted"/>
<dbReference type="GO" id="GO:0004775">
    <property type="term" value="F:succinate-CoA ligase (ADP-forming) activity"/>
    <property type="evidence" value="ECO:0007669"/>
    <property type="project" value="TreeGrafter"/>
</dbReference>
<organism evidence="2">
    <name type="scientific">marine sediment metagenome</name>
    <dbReference type="NCBI Taxonomy" id="412755"/>
    <lineage>
        <taxon>unclassified sequences</taxon>
        <taxon>metagenomes</taxon>
        <taxon>ecological metagenomes</taxon>
    </lineage>
</organism>
<evidence type="ECO:0000259" key="1">
    <source>
        <dbReference type="Pfam" id="PF08442"/>
    </source>
</evidence>
<dbReference type="PANTHER" id="PTHR11815:SF10">
    <property type="entry name" value="SUCCINATE--COA LIGASE [GDP-FORMING] SUBUNIT BETA, MITOCHONDRIAL"/>
    <property type="match status" value="1"/>
</dbReference>
<evidence type="ECO:0000313" key="2">
    <source>
        <dbReference type="EMBL" id="GAH99201.1"/>
    </source>
</evidence>
<dbReference type="InterPro" id="IPR013650">
    <property type="entry name" value="ATP-grasp_succ-CoA_synth-type"/>
</dbReference>
<dbReference type="AlphaFoldDB" id="X1JWT8"/>
<reference evidence="2" key="1">
    <citation type="journal article" date="2014" name="Front. Microbiol.">
        <title>High frequency of phylogenetically diverse reductive dehalogenase-homologous genes in deep subseafloor sedimentary metagenomes.</title>
        <authorList>
            <person name="Kawai M."/>
            <person name="Futagami T."/>
            <person name="Toyoda A."/>
            <person name="Takaki Y."/>
            <person name="Nishi S."/>
            <person name="Hori S."/>
            <person name="Arai W."/>
            <person name="Tsubouchi T."/>
            <person name="Morono Y."/>
            <person name="Uchiyama I."/>
            <person name="Ito T."/>
            <person name="Fujiyama A."/>
            <person name="Inagaki F."/>
            <person name="Takami H."/>
        </authorList>
    </citation>
    <scope>NUCLEOTIDE SEQUENCE</scope>
    <source>
        <strain evidence="2">Expedition CK06-06</strain>
    </source>
</reference>